<organism evidence="1 2">
    <name type="scientific">Streptomyces agglomeratus</name>
    <dbReference type="NCBI Taxonomy" id="285458"/>
    <lineage>
        <taxon>Bacteria</taxon>
        <taxon>Bacillati</taxon>
        <taxon>Actinomycetota</taxon>
        <taxon>Actinomycetes</taxon>
        <taxon>Kitasatosporales</taxon>
        <taxon>Streptomycetaceae</taxon>
        <taxon>Streptomyces</taxon>
    </lineage>
</organism>
<gene>
    <name evidence="1" type="ORF">AS594_07140</name>
</gene>
<keyword evidence="2" id="KW-1185">Reference proteome</keyword>
<comment type="caution">
    <text evidence="1">The sequence shown here is derived from an EMBL/GenBank/DDBJ whole genome shotgun (WGS) entry which is preliminary data.</text>
</comment>
<dbReference type="RefSeq" id="WP_069935024.1">
    <property type="nucleotide sequence ID" value="NZ_MEHJ01000001.1"/>
</dbReference>
<dbReference type="OrthoDB" id="4332121at2"/>
<sequence>MANSYFYSNTAVETTLTGSIAAGSTSISVGSTGGFPLTFPYVLALDYGSAAEELVTVTAVAGLTLTVTRGFGGTSAQSHSLGAVVRHVVNAIDLTDFRTHEGATGAVHGLTGSIVGTSDTQTLTNKTLTSPTINAGALSGTFTGTPTHSGAQVFTGGPFFQGASTAAMVAAYWVTGDTVPRLAVVGSGQLQWSNGATTADAILYREGSSTLATLGLFRSYRSSASTTSYSARVTGDTQSRLDIQADGAISWGAGGASAPDTTLYRSAANTLKTDDSLVVTGDLTVSGVGQILFARKTSATNRASDPTPSADPDLQLSVAANAVYVMEAMIAYAADGGASQGRLNIDWSAPAGATGTWTGNLVDTAATAEPALMRALGNDLTAARSSGAYGTATDAAIMLRGLLVTAGTAGTYSFMWAQLTSDVTGTIVREHSWLKLQRVA</sequence>
<dbReference type="Proteomes" id="UP000095759">
    <property type="component" value="Unassembled WGS sequence"/>
</dbReference>
<evidence type="ECO:0000313" key="2">
    <source>
        <dbReference type="Proteomes" id="UP000095759"/>
    </source>
</evidence>
<dbReference type="AlphaFoldDB" id="A0A1E5P492"/>
<name>A0A1E5P492_9ACTN</name>
<evidence type="ECO:0000313" key="1">
    <source>
        <dbReference type="EMBL" id="OEJ24297.1"/>
    </source>
</evidence>
<proteinExistence type="predicted"/>
<reference evidence="1 2" key="1">
    <citation type="submission" date="2016-08" db="EMBL/GenBank/DDBJ databases">
        <title>Complete genome sequence of Streptomyces agglomeratus strain 6-3-2, a novel anti-MRSA actinomycete isolated from Wuli of Tebit, China.</title>
        <authorList>
            <person name="Chen X."/>
        </authorList>
    </citation>
    <scope>NUCLEOTIDE SEQUENCE [LARGE SCALE GENOMIC DNA]</scope>
    <source>
        <strain evidence="1 2">6-3-2</strain>
    </source>
</reference>
<accession>A0A1E5P492</accession>
<dbReference type="EMBL" id="MEHJ01000001">
    <property type="protein sequence ID" value="OEJ24297.1"/>
    <property type="molecule type" value="Genomic_DNA"/>
</dbReference>
<protein>
    <submittedName>
        <fullName evidence="1">Uncharacterized protein</fullName>
    </submittedName>
</protein>